<dbReference type="SMART" id="SM00116">
    <property type="entry name" value="CBS"/>
    <property type="match status" value="2"/>
</dbReference>
<dbReference type="PROSITE" id="PS51371">
    <property type="entry name" value="CBS"/>
    <property type="match status" value="1"/>
</dbReference>
<dbReference type="InterPro" id="IPR000644">
    <property type="entry name" value="CBS_dom"/>
</dbReference>
<dbReference type="Pfam" id="PF00571">
    <property type="entry name" value="CBS"/>
    <property type="match status" value="2"/>
</dbReference>
<keyword evidence="1 2" id="KW-0129">CBS domain</keyword>
<reference evidence="4 5" key="1">
    <citation type="journal article" date="2012" name="J. Bacteriol.">
        <title>Draft Genome Sequence of Cecembia lonarensis Strain LW9T, Isolated from Lonar Lake, a Haloalkaline Lake in India.</title>
        <authorList>
            <person name="Shivaji S."/>
            <person name="Ara S."/>
            <person name="Singh A."/>
            <person name="Pinnaka A.K."/>
        </authorList>
    </citation>
    <scope>NUCLEOTIDE SEQUENCE [LARGE SCALE GENOMIC DNA]</scope>
    <source>
        <strain evidence="4 5">LW9</strain>
    </source>
</reference>
<evidence type="ECO:0000313" key="4">
    <source>
        <dbReference type="EMBL" id="EKB47861.1"/>
    </source>
</evidence>
<name>K1KZD5_CECL9</name>
<dbReference type="InterPro" id="IPR051257">
    <property type="entry name" value="Diverse_CBS-Domain"/>
</dbReference>
<dbReference type="EMBL" id="AMGM01000085">
    <property type="protein sequence ID" value="EKB47861.1"/>
    <property type="molecule type" value="Genomic_DNA"/>
</dbReference>
<dbReference type="InterPro" id="IPR046342">
    <property type="entry name" value="CBS_dom_sf"/>
</dbReference>
<evidence type="ECO:0000256" key="1">
    <source>
        <dbReference type="ARBA" id="ARBA00023122"/>
    </source>
</evidence>
<dbReference type="PANTHER" id="PTHR43080:SF2">
    <property type="entry name" value="CBS DOMAIN-CONTAINING PROTEIN"/>
    <property type="match status" value="1"/>
</dbReference>
<protein>
    <submittedName>
        <fullName evidence="4">Putative signal-transduction protein containing cAMP-binding and CBS domains</fullName>
    </submittedName>
</protein>
<keyword evidence="5" id="KW-1185">Reference proteome</keyword>
<dbReference type="OrthoDB" id="9771532at2"/>
<sequence length="131" mass="15009">MEKIKKTAEDVMSHKLVFIDGMDTVKEAVDLIRKENVNALMVKKRNQHDALGIVTVSDVIKKVYNLNMDPKEVNVFEIMTKPAIAIPYDMNIRYITRLMLRAKIQSAPVDKMGECIGMIYLNNLLHEGYLI</sequence>
<organism evidence="4 5">
    <name type="scientific">Cecembia lonarensis (strain CCUG 58316 / KCTC 22772 / LW9)</name>
    <dbReference type="NCBI Taxonomy" id="1225176"/>
    <lineage>
        <taxon>Bacteria</taxon>
        <taxon>Pseudomonadati</taxon>
        <taxon>Bacteroidota</taxon>
        <taxon>Cytophagia</taxon>
        <taxon>Cytophagales</taxon>
        <taxon>Cyclobacteriaceae</taxon>
        <taxon>Cecembia</taxon>
    </lineage>
</organism>
<dbReference type="AlphaFoldDB" id="K1KZD5"/>
<accession>K1KZD5</accession>
<dbReference type="Gene3D" id="3.10.580.10">
    <property type="entry name" value="CBS-domain"/>
    <property type="match status" value="1"/>
</dbReference>
<feature type="domain" description="CBS" evidence="3">
    <location>
        <begin position="12"/>
        <end position="73"/>
    </location>
</feature>
<dbReference type="PANTHER" id="PTHR43080">
    <property type="entry name" value="CBS DOMAIN-CONTAINING PROTEIN CBSX3, MITOCHONDRIAL"/>
    <property type="match status" value="1"/>
</dbReference>
<dbReference type="RefSeq" id="WP_009186555.1">
    <property type="nucleotide sequence ID" value="NZ_AMGM01000085.1"/>
</dbReference>
<dbReference type="SUPFAM" id="SSF54631">
    <property type="entry name" value="CBS-domain pair"/>
    <property type="match status" value="1"/>
</dbReference>
<proteinExistence type="predicted"/>
<evidence type="ECO:0000256" key="2">
    <source>
        <dbReference type="PROSITE-ProRule" id="PRU00703"/>
    </source>
</evidence>
<comment type="caution">
    <text evidence="4">The sequence shown here is derived from an EMBL/GenBank/DDBJ whole genome shotgun (WGS) entry which is preliminary data.</text>
</comment>
<gene>
    <name evidence="4" type="ORF">B879_03539</name>
</gene>
<evidence type="ECO:0000259" key="3">
    <source>
        <dbReference type="PROSITE" id="PS51371"/>
    </source>
</evidence>
<dbReference type="Proteomes" id="UP000004478">
    <property type="component" value="Unassembled WGS sequence"/>
</dbReference>
<evidence type="ECO:0000313" key="5">
    <source>
        <dbReference type="Proteomes" id="UP000004478"/>
    </source>
</evidence>